<reference evidence="1" key="1">
    <citation type="submission" date="2020-11" db="EMBL/GenBank/DDBJ databases">
        <authorList>
            <person name="Tran Van P."/>
        </authorList>
    </citation>
    <scope>NUCLEOTIDE SEQUENCE</scope>
</reference>
<dbReference type="AlphaFoldDB" id="A0A7R9MJJ5"/>
<evidence type="ECO:0000313" key="1">
    <source>
        <dbReference type="EMBL" id="CAD7661391.1"/>
    </source>
</evidence>
<name>A0A7R9MJJ5_9ACAR</name>
<proteinExistence type="predicted"/>
<accession>A0A7R9MJJ5</accession>
<feature type="non-terminal residue" evidence="1">
    <location>
        <position position="1"/>
    </location>
</feature>
<gene>
    <name evidence="1" type="ORF">ONB1V03_LOCUS17952</name>
</gene>
<dbReference type="EMBL" id="CAJPVJ010023499">
    <property type="protein sequence ID" value="CAG2178527.1"/>
    <property type="molecule type" value="Genomic_DNA"/>
</dbReference>
<evidence type="ECO:0000313" key="2">
    <source>
        <dbReference type="Proteomes" id="UP000728032"/>
    </source>
</evidence>
<keyword evidence="2" id="KW-1185">Reference proteome</keyword>
<protein>
    <submittedName>
        <fullName evidence="1">Uncharacterized protein</fullName>
    </submittedName>
</protein>
<dbReference type="EMBL" id="OC938324">
    <property type="protein sequence ID" value="CAD7661391.1"/>
    <property type="molecule type" value="Genomic_DNA"/>
</dbReference>
<dbReference type="Proteomes" id="UP000728032">
    <property type="component" value="Unassembled WGS sequence"/>
</dbReference>
<organism evidence="1">
    <name type="scientific">Oppiella nova</name>
    <dbReference type="NCBI Taxonomy" id="334625"/>
    <lineage>
        <taxon>Eukaryota</taxon>
        <taxon>Metazoa</taxon>
        <taxon>Ecdysozoa</taxon>
        <taxon>Arthropoda</taxon>
        <taxon>Chelicerata</taxon>
        <taxon>Arachnida</taxon>
        <taxon>Acari</taxon>
        <taxon>Acariformes</taxon>
        <taxon>Sarcoptiformes</taxon>
        <taxon>Oribatida</taxon>
        <taxon>Brachypylina</taxon>
        <taxon>Oppioidea</taxon>
        <taxon>Oppiidae</taxon>
        <taxon>Oppiella</taxon>
    </lineage>
</organism>
<sequence length="185" mass="20811">RTTTYDISQIASDDHTDGECQPYKHTPEWVMNTAFIGQVDRRIVNPIDMKEVLHHKSNTSNTSMTTSTDIRTVGLSPSPGPPPQIINGAINANTPNLVKPHIINGRTGAHHRHHHHNLPAYRMVEPILEDSCEELNEIKDKKCVEGTGRQTTAHHMNVAKTRHTLWDDPPVCYRTANESINESFI</sequence>